<reference evidence="2 3" key="1">
    <citation type="submission" date="2020-06" db="EMBL/GenBank/DDBJ databases">
        <title>Schlegella sp. ID0723 isolated from air conditioner.</title>
        <authorList>
            <person name="Kim D.Y."/>
            <person name="Kim D.-U."/>
        </authorList>
    </citation>
    <scope>NUCLEOTIDE SEQUENCE [LARGE SCALE GENOMIC DNA]</scope>
    <source>
        <strain evidence="2 3">ID0723</strain>
    </source>
</reference>
<keyword evidence="3" id="KW-1185">Reference proteome</keyword>
<protein>
    <submittedName>
        <fullName evidence="2">Uncharacterized protein</fullName>
    </submittedName>
</protein>
<accession>A0A7Y6TVP1</accession>
<proteinExistence type="predicted"/>
<organism evidence="2 3">
    <name type="scientific">Piscinibacter koreensis</name>
    <dbReference type="NCBI Taxonomy" id="2742824"/>
    <lineage>
        <taxon>Bacteria</taxon>
        <taxon>Pseudomonadati</taxon>
        <taxon>Pseudomonadota</taxon>
        <taxon>Betaproteobacteria</taxon>
        <taxon>Burkholderiales</taxon>
        <taxon>Sphaerotilaceae</taxon>
        <taxon>Piscinibacter</taxon>
    </lineage>
</organism>
<comment type="caution">
    <text evidence="2">The sequence shown here is derived from an EMBL/GenBank/DDBJ whole genome shotgun (WGS) entry which is preliminary data.</text>
</comment>
<name>A0A7Y6TVP1_9BURK</name>
<evidence type="ECO:0000313" key="3">
    <source>
        <dbReference type="Proteomes" id="UP000529637"/>
    </source>
</evidence>
<evidence type="ECO:0000313" key="2">
    <source>
        <dbReference type="EMBL" id="NUZ05132.1"/>
    </source>
</evidence>
<feature type="region of interest" description="Disordered" evidence="1">
    <location>
        <begin position="1"/>
        <end position="57"/>
    </location>
</feature>
<feature type="compositionally biased region" description="Basic and acidic residues" evidence="1">
    <location>
        <begin position="28"/>
        <end position="38"/>
    </location>
</feature>
<dbReference type="Proteomes" id="UP000529637">
    <property type="component" value="Unassembled WGS sequence"/>
</dbReference>
<dbReference type="AlphaFoldDB" id="A0A7Y6TVP1"/>
<feature type="compositionally biased region" description="Polar residues" evidence="1">
    <location>
        <begin position="15"/>
        <end position="24"/>
    </location>
</feature>
<feature type="compositionally biased region" description="Polar residues" evidence="1">
    <location>
        <begin position="48"/>
        <end position="57"/>
    </location>
</feature>
<sequence length="57" mass="5957">MNGRAGNAAWKMRTSAGNALSTPVTGRHRLDGSLRRSAEIGADVEPDPNSSTNFSIG</sequence>
<gene>
    <name evidence="2" type="ORF">HQN59_05080</name>
</gene>
<evidence type="ECO:0000256" key="1">
    <source>
        <dbReference type="SAM" id="MobiDB-lite"/>
    </source>
</evidence>
<dbReference type="EMBL" id="JABWMJ010000002">
    <property type="protein sequence ID" value="NUZ05132.1"/>
    <property type="molecule type" value="Genomic_DNA"/>
</dbReference>